<evidence type="ECO:0000256" key="7">
    <source>
        <dbReference type="ARBA" id="ARBA00023163"/>
    </source>
</evidence>
<dbReference type="InterPro" id="IPR003316">
    <property type="entry name" value="E2F_WHTH_DNA-bd_dom"/>
</dbReference>
<evidence type="ECO:0000256" key="5">
    <source>
        <dbReference type="ARBA" id="ARBA00023125"/>
    </source>
</evidence>
<keyword evidence="15" id="KW-1185">Reference proteome</keyword>
<feature type="domain" description="E2F/DP family winged-helix DNA-binding" evidence="13">
    <location>
        <begin position="248"/>
        <end position="333"/>
    </location>
</feature>
<feature type="non-terminal residue" evidence="14">
    <location>
        <position position="897"/>
    </location>
</feature>
<dbReference type="SUPFAM" id="SSF46785">
    <property type="entry name" value="Winged helix' DNA-binding domain"/>
    <property type="match status" value="2"/>
</dbReference>
<feature type="compositionally biased region" description="Polar residues" evidence="12">
    <location>
        <begin position="876"/>
        <end position="897"/>
    </location>
</feature>
<evidence type="ECO:0000256" key="11">
    <source>
        <dbReference type="RuleBase" id="RU003796"/>
    </source>
</evidence>
<evidence type="ECO:0000256" key="4">
    <source>
        <dbReference type="ARBA" id="ARBA00023015"/>
    </source>
</evidence>
<dbReference type="GO" id="GO:0000981">
    <property type="term" value="F:DNA-binding transcription factor activity, RNA polymerase II-specific"/>
    <property type="evidence" value="ECO:0007669"/>
    <property type="project" value="TreeGrafter"/>
</dbReference>
<keyword evidence="5 11" id="KW-0238">DNA-binding</keyword>
<dbReference type="FunFam" id="1.10.10.10:FF:000073">
    <property type="entry name" value="E2F transcription factor 8"/>
    <property type="match status" value="1"/>
</dbReference>
<feature type="region of interest" description="Disordered" evidence="12">
    <location>
        <begin position="556"/>
        <end position="624"/>
    </location>
</feature>
<dbReference type="GO" id="GO:0002040">
    <property type="term" value="P:sprouting angiogenesis"/>
    <property type="evidence" value="ECO:0007669"/>
    <property type="project" value="UniProtKB-ARBA"/>
</dbReference>
<feature type="compositionally biased region" description="Basic and acidic residues" evidence="12">
    <location>
        <begin position="657"/>
        <end position="668"/>
    </location>
</feature>
<feature type="region of interest" description="Disordered" evidence="12">
    <location>
        <begin position="640"/>
        <end position="686"/>
    </location>
</feature>
<evidence type="ECO:0000256" key="9">
    <source>
        <dbReference type="ARBA" id="ARBA00023306"/>
    </source>
</evidence>
<evidence type="ECO:0000256" key="2">
    <source>
        <dbReference type="ARBA" id="ARBA00010940"/>
    </source>
</evidence>
<dbReference type="EMBL" id="VZRV01006663">
    <property type="protein sequence ID" value="NWW23260.1"/>
    <property type="molecule type" value="Genomic_DNA"/>
</dbReference>
<dbReference type="Proteomes" id="UP000534626">
    <property type="component" value="Unassembled WGS sequence"/>
</dbReference>
<accession>A0A7K6LDZ7</accession>
<feature type="domain" description="E2F/DP family winged-helix DNA-binding" evidence="13">
    <location>
        <begin position="111"/>
        <end position="180"/>
    </location>
</feature>
<dbReference type="GO" id="GO:0090575">
    <property type="term" value="C:RNA polymerase II transcription regulator complex"/>
    <property type="evidence" value="ECO:0007669"/>
    <property type="project" value="TreeGrafter"/>
</dbReference>
<gene>
    <name evidence="14" type="primary">E2f7</name>
    <name evidence="14" type="ORF">FALFRO_R00700</name>
</gene>
<protein>
    <recommendedName>
        <fullName evidence="10">Transcription factor E2F7</fullName>
    </recommendedName>
</protein>
<reference evidence="14 15" key="1">
    <citation type="submission" date="2019-09" db="EMBL/GenBank/DDBJ databases">
        <title>Bird 10,000 Genomes (B10K) Project - Family phase.</title>
        <authorList>
            <person name="Zhang G."/>
        </authorList>
    </citation>
    <scope>NUCLEOTIDE SEQUENCE [LARGE SCALE GENOMIC DNA]</scope>
    <source>
        <strain evidence="14">B10K-DU-029-77</strain>
    </source>
</reference>
<dbReference type="OrthoDB" id="5318at2759"/>
<evidence type="ECO:0000256" key="6">
    <source>
        <dbReference type="ARBA" id="ARBA00023159"/>
    </source>
</evidence>
<comment type="subcellular location">
    <subcellularLocation>
        <location evidence="1 11">Nucleus</location>
    </subcellularLocation>
</comment>
<dbReference type="GO" id="GO:0010604">
    <property type="term" value="P:positive regulation of macromolecule metabolic process"/>
    <property type="evidence" value="ECO:0007669"/>
    <property type="project" value="UniProtKB-ARBA"/>
</dbReference>
<feature type="compositionally biased region" description="Polar residues" evidence="12">
    <location>
        <begin position="81"/>
        <end position="93"/>
    </location>
</feature>
<proteinExistence type="inferred from homology"/>
<keyword evidence="3" id="KW-0678">Repressor</keyword>
<dbReference type="SMART" id="SM01372">
    <property type="entry name" value="E2F_TDP"/>
    <property type="match status" value="2"/>
</dbReference>
<evidence type="ECO:0000256" key="10">
    <source>
        <dbReference type="ARBA" id="ARBA00039675"/>
    </source>
</evidence>
<feature type="region of interest" description="Disordered" evidence="12">
    <location>
        <begin position="380"/>
        <end position="406"/>
    </location>
</feature>
<dbReference type="GO" id="GO:0045935">
    <property type="term" value="P:positive regulation of nucleobase-containing compound metabolic process"/>
    <property type="evidence" value="ECO:0007669"/>
    <property type="project" value="UniProtKB-ARBA"/>
</dbReference>
<dbReference type="AlphaFoldDB" id="A0A7K6LDZ7"/>
<comment type="caution">
    <text evidence="14">The sequence shown here is derived from an EMBL/GenBank/DDBJ whole genome shotgun (WGS) entry which is preliminary data.</text>
</comment>
<evidence type="ECO:0000256" key="3">
    <source>
        <dbReference type="ARBA" id="ARBA00022491"/>
    </source>
</evidence>
<name>A0A7K6LDZ7_9CORV</name>
<dbReference type="Pfam" id="PF02319">
    <property type="entry name" value="WHD_E2F_TDP"/>
    <property type="match status" value="2"/>
</dbReference>
<dbReference type="GO" id="GO:0045892">
    <property type="term" value="P:negative regulation of DNA-templated transcription"/>
    <property type="evidence" value="ECO:0007669"/>
    <property type="project" value="UniProtKB-ARBA"/>
</dbReference>
<dbReference type="FunFam" id="1.10.10.10:FF:000100">
    <property type="entry name" value="E2F transcription factor 8"/>
    <property type="match status" value="1"/>
</dbReference>
<evidence type="ECO:0000313" key="14">
    <source>
        <dbReference type="EMBL" id="NWW23260.1"/>
    </source>
</evidence>
<evidence type="ECO:0000313" key="15">
    <source>
        <dbReference type="Proteomes" id="UP000534626"/>
    </source>
</evidence>
<keyword evidence="4 11" id="KW-0805">Transcription regulation</keyword>
<keyword evidence="9" id="KW-0131">Cell cycle</keyword>
<organism evidence="14 15">
    <name type="scientific">Falcunculus frontatus</name>
    <name type="common">Eastern shriketit</name>
    <dbReference type="NCBI Taxonomy" id="254539"/>
    <lineage>
        <taxon>Eukaryota</taxon>
        <taxon>Metazoa</taxon>
        <taxon>Chordata</taxon>
        <taxon>Craniata</taxon>
        <taxon>Vertebrata</taxon>
        <taxon>Euteleostomi</taxon>
        <taxon>Archelosauria</taxon>
        <taxon>Archosauria</taxon>
        <taxon>Dinosauria</taxon>
        <taxon>Saurischia</taxon>
        <taxon>Theropoda</taxon>
        <taxon>Coelurosauria</taxon>
        <taxon>Aves</taxon>
        <taxon>Neognathae</taxon>
        <taxon>Neoaves</taxon>
        <taxon>Telluraves</taxon>
        <taxon>Australaves</taxon>
        <taxon>Passeriformes</taxon>
        <taxon>Corvoidea</taxon>
        <taxon>Pachycephalidae</taxon>
        <taxon>Falcunculus</taxon>
    </lineage>
</organism>
<feature type="region of interest" description="Disordered" evidence="12">
    <location>
        <begin position="861"/>
        <end position="897"/>
    </location>
</feature>
<dbReference type="InterPro" id="IPR036388">
    <property type="entry name" value="WH-like_DNA-bd_sf"/>
</dbReference>
<feature type="region of interest" description="Disordered" evidence="12">
    <location>
        <begin position="340"/>
        <end position="360"/>
    </location>
</feature>
<dbReference type="Gene3D" id="1.10.10.10">
    <property type="entry name" value="Winged helix-like DNA-binding domain superfamily/Winged helix DNA-binding domain"/>
    <property type="match status" value="2"/>
</dbReference>
<evidence type="ECO:0000256" key="8">
    <source>
        <dbReference type="ARBA" id="ARBA00023242"/>
    </source>
</evidence>
<evidence type="ECO:0000256" key="1">
    <source>
        <dbReference type="ARBA" id="ARBA00004123"/>
    </source>
</evidence>
<dbReference type="InterPro" id="IPR036390">
    <property type="entry name" value="WH_DNA-bd_sf"/>
</dbReference>
<comment type="similarity">
    <text evidence="2 11">Belongs to the E2F/DP family.</text>
</comment>
<feature type="region of interest" description="Disordered" evidence="12">
    <location>
        <begin position="75"/>
        <end position="112"/>
    </location>
</feature>
<keyword evidence="7 11" id="KW-0804">Transcription</keyword>
<dbReference type="InterPro" id="IPR015633">
    <property type="entry name" value="E2F"/>
</dbReference>
<dbReference type="PANTHER" id="PTHR12081">
    <property type="entry name" value="TRANSCRIPTION FACTOR E2F"/>
    <property type="match status" value="1"/>
</dbReference>
<evidence type="ECO:0000256" key="12">
    <source>
        <dbReference type="SAM" id="MobiDB-lite"/>
    </source>
</evidence>
<dbReference type="GO" id="GO:0000978">
    <property type="term" value="F:RNA polymerase II cis-regulatory region sequence-specific DNA binding"/>
    <property type="evidence" value="ECO:0007669"/>
    <property type="project" value="InterPro"/>
</dbReference>
<sequence length="897" mass="97889">ENIFDRSRMAPKTPIKSEPIDLSKQKGCTPERNPITPVKIIDRPQPDPWTPTANLKMLVSAASPDMRDREKKKELFRPIENNEQSDTPDSLQYDTVDDSPVDEFEKQRPSRKQKSLGLLCQKFLARYPNYPLSTEKTTISLDEVASILGVERRRIYDIVNVLESLHLVSRVAKNQYCWHGRHNLSQTLKMLQEEGELQYGELMTSQQKEHDLEYKFGEQKKETIPDSQDRPLLEFSEPDCNSASANSRKDKSLRIMSQKFVMLFLVSKTKIVTLDIAAKILIEETQDTVDHSKFKTKVRRLYDIANVLTSLGLIKKVHVTEERGRKPAFKWIGPVEFPGKTDELRGHSPTSDPLPGTQRGACAQYQTSATGKQRFTRHASFNSAQPCEAARRKVSSEPNSPRQERQACVVNSDENCSKMINLAAVCRQKIEEDTGKACDTETILNSSKNSNITLPFSLLPVPGDSDFCVNPLPRAVFPVVQADVPSFSLPIGINSQASHPSTPAASKTENGKSTLVPNQPFLCFPSSSLFMLCGGLQENNLSETLPASGDVGNRSAEAQAALPPVGCQKRSSHKCSSPSAPVDDEEPAAKKQTLEQSDLPLSLVVPKKPSESPKAEPSPGSVCSSAVHLETNRLDLASPAAAEAANKESTKPLNCQEQEKQSQNKYADEPPPGNEHISKENPNQPFQPQYLYVQPTAGLSSFNFLFSANQAPGAISLAANQLPSLSVPCVMVPSAALASFPLVCSPSFTSPLSPVPEGSFSAAASTNFSMSSLASNAPVLISTTAVVTPKVSPGPSVDPQQPAHPTLHLSPVLTRSCSSVKLDSPVCMGHPVTLLKLQQPSSAPLTPKSIRPAHHEAFFKTPGSLGDPVAWKKSEGNQTRNASSVQRRLEISSTSPD</sequence>
<keyword evidence="8 11" id="KW-0539">Nucleus</keyword>
<evidence type="ECO:0000259" key="13">
    <source>
        <dbReference type="SMART" id="SM01372"/>
    </source>
</evidence>
<feature type="non-terminal residue" evidence="14">
    <location>
        <position position="1"/>
    </location>
</feature>
<dbReference type="PANTHER" id="PTHR12081:SF25">
    <property type="entry name" value="TRANSCRIPTION FACTOR E2F7"/>
    <property type="match status" value="1"/>
</dbReference>
<feature type="region of interest" description="Disordered" evidence="12">
    <location>
        <begin position="1"/>
        <end position="50"/>
    </location>
</feature>
<keyword evidence="6" id="KW-0010">Activator</keyword>